<dbReference type="PANTHER" id="PTHR36448">
    <property type="entry name" value="BLR7373 PROTEIN"/>
    <property type="match status" value="1"/>
</dbReference>
<dbReference type="CDD" id="cd02219">
    <property type="entry name" value="cupin_YjlB-like"/>
    <property type="match status" value="1"/>
</dbReference>
<dbReference type="PANTHER" id="PTHR36448:SF2">
    <property type="entry name" value="CUPIN TYPE-1 DOMAIN-CONTAINING PROTEIN"/>
    <property type="match status" value="1"/>
</dbReference>
<name>A0ABT0DU05_9SPHN</name>
<evidence type="ECO:0000313" key="1">
    <source>
        <dbReference type="EMBL" id="MCK0530602.1"/>
    </source>
</evidence>
<sequence length="204" mass="22469">MARRGSRFKREKNDGGTMDRDCRFGAFTPITKEARVQVETYLLAEHDWVPNNGRLPVILYRRAIAPASCDETARLFEEAFARHGWPAQWRDGIYDYHHYHSTAHEVLGIAAGTALLMIGGPGGREIDVSAGDALLLPTGTGHCALKSSEDFLVVGGYPEGQHWDICRAAPDEEARERMTTLPFPASDPLDGPGGTLNDHWKAAL</sequence>
<evidence type="ECO:0000313" key="2">
    <source>
        <dbReference type="Proteomes" id="UP001203512"/>
    </source>
</evidence>
<dbReference type="InterPro" id="IPR014710">
    <property type="entry name" value="RmlC-like_jellyroll"/>
</dbReference>
<dbReference type="PIRSF" id="PIRSF019307">
    <property type="entry name" value="UCP019307"/>
    <property type="match status" value="1"/>
</dbReference>
<dbReference type="InterPro" id="IPR011051">
    <property type="entry name" value="RmlC_Cupin_sf"/>
</dbReference>
<accession>A0ABT0DU05</accession>
<dbReference type="Proteomes" id="UP001203512">
    <property type="component" value="Unassembled WGS sequence"/>
</dbReference>
<dbReference type="InterPro" id="IPR047121">
    <property type="entry name" value="YjiB-like"/>
</dbReference>
<dbReference type="EMBL" id="JALKHS010000005">
    <property type="protein sequence ID" value="MCK0530602.1"/>
    <property type="molecule type" value="Genomic_DNA"/>
</dbReference>
<keyword evidence="2" id="KW-1185">Reference proteome</keyword>
<protein>
    <submittedName>
        <fullName evidence="1">Cupin</fullName>
    </submittedName>
</protein>
<gene>
    <name evidence="1" type="ORF">MU848_03270</name>
</gene>
<organism evidence="1 2">
    <name type="scientific">Sphingobium agri</name>
    <dbReference type="NCBI Taxonomy" id="2933566"/>
    <lineage>
        <taxon>Bacteria</taxon>
        <taxon>Pseudomonadati</taxon>
        <taxon>Pseudomonadota</taxon>
        <taxon>Alphaproteobacteria</taxon>
        <taxon>Sphingomonadales</taxon>
        <taxon>Sphingomonadaceae</taxon>
        <taxon>Sphingobium</taxon>
    </lineage>
</organism>
<dbReference type="SUPFAM" id="SSF51182">
    <property type="entry name" value="RmlC-like cupins"/>
    <property type="match status" value="1"/>
</dbReference>
<dbReference type="InterPro" id="IPR014500">
    <property type="entry name" value="UCP019307_cupin"/>
</dbReference>
<reference evidence="1 2" key="1">
    <citation type="submission" date="2022-04" db="EMBL/GenBank/DDBJ databases">
        <authorList>
            <person name="Huq M.A."/>
        </authorList>
    </citation>
    <scope>NUCLEOTIDE SEQUENCE [LARGE SCALE GENOMIC DNA]</scope>
    <source>
        <strain evidence="1 2">MAH-33</strain>
    </source>
</reference>
<proteinExistence type="predicted"/>
<dbReference type="RefSeq" id="WP_247230199.1">
    <property type="nucleotide sequence ID" value="NZ_JALKHS010000005.1"/>
</dbReference>
<dbReference type="Gene3D" id="2.60.120.10">
    <property type="entry name" value="Jelly Rolls"/>
    <property type="match status" value="1"/>
</dbReference>
<comment type="caution">
    <text evidence="1">The sequence shown here is derived from an EMBL/GenBank/DDBJ whole genome shotgun (WGS) entry which is preliminary data.</text>
</comment>